<organism evidence="1">
    <name type="scientific">bioreactor metagenome</name>
    <dbReference type="NCBI Taxonomy" id="1076179"/>
    <lineage>
        <taxon>unclassified sequences</taxon>
        <taxon>metagenomes</taxon>
        <taxon>ecological metagenomes</taxon>
    </lineage>
</organism>
<name>A0A645H697_9ZZZZ</name>
<dbReference type="AlphaFoldDB" id="A0A645H697"/>
<proteinExistence type="predicted"/>
<sequence>MVIQRDRRERRNIDHKLLITCNMLRQLGVKRVNSLNNQHAFFIHYKTAIPELSFSGHKIVRWQFNLFLIEQGYYLIFEKFQIDSV</sequence>
<comment type="caution">
    <text evidence="1">The sequence shown here is derived from an EMBL/GenBank/DDBJ whole genome shotgun (WGS) entry which is preliminary data.</text>
</comment>
<evidence type="ECO:0000313" key="1">
    <source>
        <dbReference type="EMBL" id="MPN34505.1"/>
    </source>
</evidence>
<gene>
    <name evidence="1" type="ORF">SDC9_181999</name>
</gene>
<protein>
    <submittedName>
        <fullName evidence="1">Uncharacterized protein</fullName>
    </submittedName>
</protein>
<reference evidence="1" key="1">
    <citation type="submission" date="2019-08" db="EMBL/GenBank/DDBJ databases">
        <authorList>
            <person name="Kucharzyk K."/>
            <person name="Murdoch R.W."/>
            <person name="Higgins S."/>
            <person name="Loffler F."/>
        </authorList>
    </citation>
    <scope>NUCLEOTIDE SEQUENCE</scope>
</reference>
<dbReference type="EMBL" id="VSSQ01087579">
    <property type="protein sequence ID" value="MPN34505.1"/>
    <property type="molecule type" value="Genomic_DNA"/>
</dbReference>
<accession>A0A645H697</accession>